<dbReference type="AlphaFoldDB" id="A0A370DIZ6"/>
<evidence type="ECO:0000256" key="1">
    <source>
        <dbReference type="SAM" id="Coils"/>
    </source>
</evidence>
<organism evidence="2 3">
    <name type="scientific">endosymbiont of Escarpia spicata</name>
    <dbReference type="NCBI Taxonomy" id="2200908"/>
    <lineage>
        <taxon>Bacteria</taxon>
        <taxon>Pseudomonadati</taxon>
        <taxon>Pseudomonadota</taxon>
        <taxon>Gammaproteobacteria</taxon>
        <taxon>sulfur-oxidizing symbionts</taxon>
    </lineage>
</organism>
<reference evidence="2 3" key="1">
    <citation type="journal article" date="2018" name="ISME J.">
        <title>Endosymbiont genomes yield clues of tubeworm success.</title>
        <authorList>
            <person name="Li Y."/>
            <person name="Liles M.R."/>
            <person name="Halanych K.M."/>
        </authorList>
    </citation>
    <scope>NUCLEOTIDE SEQUENCE [LARGE SCALE GENOMIC DNA]</scope>
    <source>
        <strain evidence="2">A1462</strain>
    </source>
</reference>
<evidence type="ECO:0000313" key="3">
    <source>
        <dbReference type="Proteomes" id="UP000254771"/>
    </source>
</evidence>
<keyword evidence="3" id="KW-1185">Reference proteome</keyword>
<dbReference type="EMBL" id="QFXE01000015">
    <property type="protein sequence ID" value="RDH84334.1"/>
    <property type="molecule type" value="Genomic_DNA"/>
</dbReference>
<name>A0A370DIZ6_9GAMM</name>
<feature type="coiled-coil region" evidence="1">
    <location>
        <begin position="117"/>
        <end position="178"/>
    </location>
</feature>
<sequence>MKVQKQSNDTPIEQSFIATCAMPQKTDYRPLKVALLDINERLENRLRYFFSDRCQGDYVVAVDPQSADICLIDLDGLRGKSYWAKHAERQRSCPAILLSLHKTEVENAKWLQKPLQADLLHSELEKIREKLHLQQRQVAPVSLPKSSAEAELALTGHHQELRHKIKLLQALLKKEKIRRAQLYAYKQGGQTNNPPLLSEPADATTKQISVGKQEIKTAAPFIGSTPDVDLDNETQLAWVQYDPKRFLIGRVQKAVKLAETSGRPVSISSSHGSITIVPMTREVLVEIDGQRLQSLASQPVNDDEYLLSVQDSVCDIPGQTHRRPVEAFVWELTLWTSLGRIPVNVSPNNTVVFKHWPNLTRLQIFPQATRIAALWAKQAHTLASTAQALEIPQRYVFSFFSAAHAIGLATTEESINEEIATEDNPVKSNGNKTLFQKILRQLSLH</sequence>
<comment type="caution">
    <text evidence="2">The sequence shown here is derived from an EMBL/GenBank/DDBJ whole genome shotgun (WGS) entry which is preliminary data.</text>
</comment>
<gene>
    <name evidence="2" type="ORF">DIZ78_12395</name>
</gene>
<accession>A0A370DIZ6</accession>
<proteinExistence type="predicted"/>
<protein>
    <submittedName>
        <fullName evidence="2">Uncharacterized protein</fullName>
    </submittedName>
</protein>
<dbReference type="Proteomes" id="UP000254771">
    <property type="component" value="Unassembled WGS sequence"/>
</dbReference>
<evidence type="ECO:0000313" key="2">
    <source>
        <dbReference type="EMBL" id="RDH84334.1"/>
    </source>
</evidence>
<keyword evidence="1" id="KW-0175">Coiled coil</keyword>